<reference evidence="1 2" key="1">
    <citation type="journal article" date="2016" name="Nat. Commun.">
        <title>Thousands of microbial genomes shed light on interconnected biogeochemical processes in an aquifer system.</title>
        <authorList>
            <person name="Anantharaman K."/>
            <person name="Brown C.T."/>
            <person name="Hug L.A."/>
            <person name="Sharon I."/>
            <person name="Castelle C.J."/>
            <person name="Probst A.J."/>
            <person name="Thomas B.C."/>
            <person name="Singh A."/>
            <person name="Wilkins M.J."/>
            <person name="Karaoz U."/>
            <person name="Brodie E.L."/>
            <person name="Williams K.H."/>
            <person name="Hubbard S.S."/>
            <person name="Banfield J.F."/>
        </authorList>
    </citation>
    <scope>NUCLEOTIDE SEQUENCE [LARGE SCALE GENOMIC DNA]</scope>
</reference>
<gene>
    <name evidence="1" type="ORF">A2570_00680</name>
</gene>
<comment type="caution">
    <text evidence="1">The sequence shown here is derived from an EMBL/GenBank/DDBJ whole genome shotgun (WGS) entry which is preliminary data.</text>
</comment>
<accession>A0A1G1XJ56</accession>
<dbReference type="Proteomes" id="UP000178570">
    <property type="component" value="Unassembled WGS sequence"/>
</dbReference>
<proteinExistence type="predicted"/>
<dbReference type="STRING" id="1797529.A2570_00680"/>
<evidence type="ECO:0000313" key="2">
    <source>
        <dbReference type="Proteomes" id="UP000178570"/>
    </source>
</evidence>
<evidence type="ECO:0000313" key="1">
    <source>
        <dbReference type="EMBL" id="OGY39991.1"/>
    </source>
</evidence>
<dbReference type="AlphaFoldDB" id="A0A1G1XJ56"/>
<name>A0A1G1XJ56_9BACT</name>
<sequence length="614" mass="66153">MRLFFVFSLMFLGVLFLPNFLFNFPGYIEGICCENSEECIDVISACQENPPGTPPKRSCDCVWKTVGENGCDTGTPPQNTCVISGGSAGDICHLDWTGKEYYWGEWSECKKDTTGVTQNCYQTRYCDGYWNLYQINKCTCPAEGGGGGSNPLVCPAGTVKERVFSCRSAPGAGWTLSTGCEAAGKYCTGTQVCVSKLACKCPSGKEMEVYPPAGCVAGSTCPSGYTDWPGLSNLCTRLLGGIRDPYSYCFRCVSNTAPQVDLKANDLNGPVSLDAPASYVVSWTLKGGIPTSCQASGNWNGARDIGGGTQNFSNIAKSIKTYALKCENQYGSDSDSVVVNIDQEVLPTVDIKADGSDGPLDLVAPADYTLSWTSTNAVGQCTASGTGWSGQKQLEDSAQRNDISQGSRTYTITCSNKYDSDSDSVTVNVGSANIPPPPPGEASISDFRITNFRLQETADGVNYYQVLKEQMAVQHANYQLNLVWTVAGADSCTASCKYVKIDDYLANQDFDDLTAQPWPCAKDINGDTTFSGNIDPESGVAKTKPQEAGVLRYRLSCEAPLGSDTADLLVVVQDVKWFETIPILNLRVPGVWWANISGWFNNLDFRGFKVGLAK</sequence>
<dbReference type="EMBL" id="MHHY01000012">
    <property type="protein sequence ID" value="OGY39991.1"/>
    <property type="molecule type" value="Genomic_DNA"/>
</dbReference>
<protein>
    <submittedName>
        <fullName evidence="1">Uncharacterized protein</fullName>
    </submittedName>
</protein>
<organism evidence="1 2">
    <name type="scientific">Candidatus Brennerbacteria bacterium RIFOXYD1_FULL_41_16</name>
    <dbReference type="NCBI Taxonomy" id="1797529"/>
    <lineage>
        <taxon>Bacteria</taxon>
        <taxon>Candidatus Brenneribacteriota</taxon>
    </lineage>
</organism>